<dbReference type="InterPro" id="IPR025188">
    <property type="entry name" value="DUF4113"/>
</dbReference>
<protein>
    <submittedName>
        <fullName evidence="7">Y-family DNA polymerase</fullName>
    </submittedName>
</protein>
<keyword evidence="2" id="KW-0227">DNA damage</keyword>
<dbReference type="GO" id="GO:0005829">
    <property type="term" value="C:cytosol"/>
    <property type="evidence" value="ECO:0007669"/>
    <property type="project" value="TreeGrafter"/>
</dbReference>
<dbReference type="Pfam" id="PF11799">
    <property type="entry name" value="IMS_C"/>
    <property type="match status" value="1"/>
</dbReference>
<evidence type="ECO:0000313" key="8">
    <source>
        <dbReference type="Proteomes" id="UP000280792"/>
    </source>
</evidence>
<dbReference type="InterPro" id="IPR050116">
    <property type="entry name" value="DNA_polymerase-Y"/>
</dbReference>
<dbReference type="Gene3D" id="3.40.1170.60">
    <property type="match status" value="1"/>
</dbReference>
<keyword evidence="5" id="KW-0742">SOS response</keyword>
<proteinExistence type="inferred from homology"/>
<dbReference type="Gene3D" id="1.10.150.20">
    <property type="entry name" value="5' to 3' exonuclease, C-terminal subdomain"/>
    <property type="match status" value="1"/>
</dbReference>
<reference evidence="7 8" key="1">
    <citation type="submission" date="2018-08" db="EMBL/GenBank/DDBJ databases">
        <authorList>
            <person name="Khan S.A."/>
        </authorList>
    </citation>
    <scope>NUCLEOTIDE SEQUENCE [LARGE SCALE GENOMIC DNA]</scope>
    <source>
        <strain evidence="7 8">GTF-13</strain>
    </source>
</reference>
<evidence type="ECO:0000256" key="2">
    <source>
        <dbReference type="ARBA" id="ARBA00022763"/>
    </source>
</evidence>
<evidence type="ECO:0000256" key="1">
    <source>
        <dbReference type="ARBA" id="ARBA00010945"/>
    </source>
</evidence>
<evidence type="ECO:0000256" key="5">
    <source>
        <dbReference type="ARBA" id="ARBA00023236"/>
    </source>
</evidence>
<dbReference type="Proteomes" id="UP000280792">
    <property type="component" value="Unassembled WGS sequence"/>
</dbReference>
<dbReference type="Gene3D" id="3.30.70.270">
    <property type="match status" value="1"/>
</dbReference>
<organism evidence="7 8">
    <name type="scientific">Aestuariirhabdus litorea</name>
    <dbReference type="NCBI Taxonomy" id="2528527"/>
    <lineage>
        <taxon>Bacteria</taxon>
        <taxon>Pseudomonadati</taxon>
        <taxon>Pseudomonadota</taxon>
        <taxon>Gammaproteobacteria</taxon>
        <taxon>Oceanospirillales</taxon>
        <taxon>Aestuariirhabdaceae</taxon>
        <taxon>Aestuariirhabdus</taxon>
    </lineage>
</organism>
<feature type="domain" description="UmuC" evidence="6">
    <location>
        <begin position="2"/>
        <end position="184"/>
    </location>
</feature>
<comment type="similarity">
    <text evidence="1">Belongs to the DNA polymerase type-Y family.</text>
</comment>
<dbReference type="InterPro" id="IPR001126">
    <property type="entry name" value="UmuC"/>
</dbReference>
<dbReference type="GO" id="GO:0042276">
    <property type="term" value="P:error-prone translesion synthesis"/>
    <property type="evidence" value="ECO:0007669"/>
    <property type="project" value="TreeGrafter"/>
</dbReference>
<dbReference type="InterPro" id="IPR043128">
    <property type="entry name" value="Rev_trsase/Diguanyl_cyclase"/>
</dbReference>
<keyword evidence="4" id="KW-0234">DNA repair</keyword>
<keyword evidence="3" id="KW-0741">SOS mutagenesis</keyword>
<dbReference type="PANTHER" id="PTHR11076:SF34">
    <property type="entry name" value="PROTEIN UMUC"/>
    <property type="match status" value="1"/>
</dbReference>
<dbReference type="InterPro" id="IPR017961">
    <property type="entry name" value="DNA_pol_Y-fam_little_finger"/>
</dbReference>
<evidence type="ECO:0000313" key="7">
    <source>
        <dbReference type="EMBL" id="RRJ84004.1"/>
    </source>
</evidence>
<keyword evidence="8" id="KW-1185">Reference proteome</keyword>
<dbReference type="GO" id="GO:0003887">
    <property type="term" value="F:DNA-directed DNA polymerase activity"/>
    <property type="evidence" value="ECO:0007669"/>
    <property type="project" value="TreeGrafter"/>
</dbReference>
<dbReference type="PANTHER" id="PTHR11076">
    <property type="entry name" value="DNA REPAIR POLYMERASE UMUC / TRANSFERASE FAMILY MEMBER"/>
    <property type="match status" value="1"/>
</dbReference>
<accession>A0A3P3VNK3</accession>
<dbReference type="SUPFAM" id="SSF56672">
    <property type="entry name" value="DNA/RNA polymerases"/>
    <property type="match status" value="1"/>
</dbReference>
<reference evidence="7 8" key="2">
    <citation type="submission" date="2018-12" db="EMBL/GenBank/DDBJ databases">
        <title>Simiduia agarivorans gen. nov., sp. nov., a marine, agarolytic bacterium isolated from shallow coastal water from Keelung, Taiwan.</title>
        <authorList>
            <person name="Shieh W.Y."/>
        </authorList>
    </citation>
    <scope>NUCLEOTIDE SEQUENCE [LARGE SCALE GENOMIC DNA]</scope>
    <source>
        <strain evidence="7 8">GTF-13</strain>
    </source>
</reference>
<gene>
    <name evidence="7" type="ORF">D0544_02470</name>
</gene>
<dbReference type="GO" id="GO:0009432">
    <property type="term" value="P:SOS response"/>
    <property type="evidence" value="ECO:0007669"/>
    <property type="project" value="UniProtKB-KW"/>
</dbReference>
<name>A0A3P3VNK3_9GAMM</name>
<dbReference type="Pfam" id="PF13438">
    <property type="entry name" value="DUF4113"/>
    <property type="match status" value="1"/>
</dbReference>
<sequence>MLALVDVNACYASCEAIFRPDLRGKPIVVLSNNDGCIVARSSEAKALAIPDLEPYFKLRKQLDAFGVEVFSSNYSLYGDISRRIMQSLATETPHLEIYSIDEAFLDCTNLGDLSGFGHRIRKRIWREQRVGVGVGIAPTKTLAKLANQVAKRLPRAQGVCVLDTPEKWNWVLQRTAVNTVWGIGRRLASQLAGLGVVTGADLAALPPEVVRQQFSVTLERTVRELNGLSCLPLEEAPPPKQQIVSSRSFGRKIRSQKELERAVAQHAWRAGEKLRQQGSIAMGLMVWINTSRFAPFPYSQGLATPIAGGTDEGATLCRYARQLTRRLYRPGYDYAKASVSLLDLVPASQHQADLFTASSNPRLNAVIDRINHKYGSNSLRLADQWAPRDWAMLRRRLSPAYTTRWSDIPVIECR</sequence>
<evidence type="ECO:0000256" key="4">
    <source>
        <dbReference type="ARBA" id="ARBA00023204"/>
    </source>
</evidence>
<comment type="caution">
    <text evidence="7">The sequence shown here is derived from an EMBL/GenBank/DDBJ whole genome shotgun (WGS) entry which is preliminary data.</text>
</comment>
<dbReference type="GO" id="GO:0006281">
    <property type="term" value="P:DNA repair"/>
    <property type="evidence" value="ECO:0007669"/>
    <property type="project" value="UniProtKB-KW"/>
</dbReference>
<dbReference type="RefSeq" id="WP_125014430.1">
    <property type="nucleotide sequence ID" value="NZ_QWEZ01000001.1"/>
</dbReference>
<dbReference type="CDD" id="cd01700">
    <property type="entry name" value="PolY_Pol_V_umuC"/>
    <property type="match status" value="1"/>
</dbReference>
<dbReference type="Pfam" id="PF00817">
    <property type="entry name" value="IMS"/>
    <property type="match status" value="1"/>
</dbReference>
<dbReference type="AlphaFoldDB" id="A0A3P3VNK3"/>
<evidence type="ECO:0000259" key="6">
    <source>
        <dbReference type="PROSITE" id="PS50173"/>
    </source>
</evidence>
<evidence type="ECO:0000256" key="3">
    <source>
        <dbReference type="ARBA" id="ARBA00023199"/>
    </source>
</evidence>
<dbReference type="PROSITE" id="PS50173">
    <property type="entry name" value="UMUC"/>
    <property type="match status" value="1"/>
</dbReference>
<dbReference type="EMBL" id="QWEZ01000001">
    <property type="protein sequence ID" value="RRJ84004.1"/>
    <property type="molecule type" value="Genomic_DNA"/>
</dbReference>
<dbReference type="GO" id="GO:0003684">
    <property type="term" value="F:damaged DNA binding"/>
    <property type="evidence" value="ECO:0007669"/>
    <property type="project" value="InterPro"/>
</dbReference>
<dbReference type="InterPro" id="IPR043502">
    <property type="entry name" value="DNA/RNA_pol_sf"/>
</dbReference>